<reference evidence="1" key="2">
    <citation type="submission" date="2015-06" db="UniProtKB">
        <authorList>
            <consortium name="EnsemblMetazoa"/>
        </authorList>
    </citation>
    <scope>IDENTIFICATION</scope>
</reference>
<evidence type="ECO:0000313" key="2">
    <source>
        <dbReference type="Proteomes" id="UP000015102"/>
    </source>
</evidence>
<protein>
    <submittedName>
        <fullName evidence="1">Uncharacterized protein</fullName>
    </submittedName>
</protein>
<name>T1GQJ3_MEGSC</name>
<keyword evidence="2" id="KW-1185">Reference proteome</keyword>
<dbReference type="Proteomes" id="UP000015102">
    <property type="component" value="Unassembled WGS sequence"/>
</dbReference>
<evidence type="ECO:0000313" key="1">
    <source>
        <dbReference type="EnsemblMetazoa" id="MESCA005902-PA"/>
    </source>
</evidence>
<dbReference type="HOGENOM" id="CLU_2309178_0_0_1"/>
<dbReference type="EMBL" id="CAQQ02389799">
    <property type="status" value="NOT_ANNOTATED_CDS"/>
    <property type="molecule type" value="Genomic_DNA"/>
</dbReference>
<dbReference type="EnsemblMetazoa" id="MESCA005902-RA">
    <property type="protein sequence ID" value="MESCA005902-PA"/>
    <property type="gene ID" value="MESCA005902"/>
</dbReference>
<organism evidence="1 2">
    <name type="scientific">Megaselia scalaris</name>
    <name type="common">Humpbacked fly</name>
    <name type="synonym">Phora scalaris</name>
    <dbReference type="NCBI Taxonomy" id="36166"/>
    <lineage>
        <taxon>Eukaryota</taxon>
        <taxon>Metazoa</taxon>
        <taxon>Ecdysozoa</taxon>
        <taxon>Arthropoda</taxon>
        <taxon>Hexapoda</taxon>
        <taxon>Insecta</taxon>
        <taxon>Pterygota</taxon>
        <taxon>Neoptera</taxon>
        <taxon>Endopterygota</taxon>
        <taxon>Diptera</taxon>
        <taxon>Brachycera</taxon>
        <taxon>Muscomorpha</taxon>
        <taxon>Platypezoidea</taxon>
        <taxon>Phoridae</taxon>
        <taxon>Megaseliini</taxon>
        <taxon>Megaselia</taxon>
    </lineage>
</organism>
<accession>T1GQJ3</accession>
<reference evidence="2" key="1">
    <citation type="submission" date="2013-02" db="EMBL/GenBank/DDBJ databases">
        <authorList>
            <person name="Hughes D."/>
        </authorList>
    </citation>
    <scope>NUCLEOTIDE SEQUENCE</scope>
    <source>
        <strain>Durham</strain>
        <strain evidence="2">NC isolate 2 -- Noor lab</strain>
    </source>
</reference>
<dbReference type="AlphaFoldDB" id="T1GQJ3"/>
<sequence length="100" mass="11479">MTVHKICFTSTPKTKKNKETTYEMAQIKSCSPIPKDLYQFSNQILYAATCHQEPTYDRSLTRSCTSSKKTVKNLNLPMTVIKRYLVLLPQRSSSQNQSKT</sequence>
<proteinExistence type="predicted"/>